<protein>
    <recommendedName>
        <fullName evidence="8">Replication gene A protein-like domain-containing protein</fullName>
    </recommendedName>
</protein>
<keyword evidence="7" id="KW-0175">Coiled coil</keyword>
<dbReference type="EMBL" id="CADILH010000007">
    <property type="protein sequence ID" value="CAB3935369.1"/>
    <property type="molecule type" value="Genomic_DNA"/>
</dbReference>
<dbReference type="GO" id="GO:0016787">
    <property type="term" value="F:hydrolase activity"/>
    <property type="evidence" value="ECO:0007669"/>
    <property type="project" value="UniProtKB-KW"/>
</dbReference>
<dbReference type="AlphaFoldDB" id="A0A6S7F9G8"/>
<evidence type="ECO:0000313" key="10">
    <source>
        <dbReference type="Proteomes" id="UP000494183"/>
    </source>
</evidence>
<keyword evidence="5" id="KW-0255">Endonuclease</keyword>
<accession>A0A6S7F9G8</accession>
<sequence>MPDNSIINEKTLKVNSLQSKSLNDFINSSFEITEEEFLNLSKEQQDFILFIKEEEKLDEIIEKKKRLVPPALFEEVAQLVNNNYSNNWQLYFDDIIYFDVFTLEDFFYSRLDKDRIQRKEHNINKLSRQNLSLRRKLKNKYRKAVWHAQVLLKMIGGNQHDRPHYISNSLKREYQNNYKANQKFINDMCIISENGDIIPLSKAVRTQEQKTAEHLNIVNAMEKRMELHNEENPSDKMDWLFITLTLKPELHPNPTSKNSKNSYEGMAPHLSAKTQKADWNKVRALLRKKGILPEDRYYGVIVSESHKDGCQHLHLIFFYFLNDYNTIRSCFFQVFPNLNDNQKDKKCSFKRNDGSAKASSYVFKYITKATSNFDPQTDIFNLQTEQEKGCLINSAFRSFNGIRGIQYFGIANCLTKWRFLSRNIKRMDINQRLEEIIINQDLYSFIAERHFENVENKYHTTAQKTKKFIGCIVDNLFYIKRFFSKTLLQTLKTNKTDLFYLLNGFIDLANSKKEEVLVSHNYSRGKEKDFFPPGFLLNEIDFN</sequence>
<evidence type="ECO:0000313" key="9">
    <source>
        <dbReference type="EMBL" id="CAB3935369.1"/>
    </source>
</evidence>
<comment type="similarity">
    <text evidence="2">Belongs to the phage GPA family.</text>
</comment>
<dbReference type="InterPro" id="IPR008766">
    <property type="entry name" value="Replication_gene_A-like"/>
</dbReference>
<reference evidence="9 10" key="1">
    <citation type="submission" date="2020-04" db="EMBL/GenBank/DDBJ databases">
        <authorList>
            <person name="De Canck E."/>
        </authorList>
    </citation>
    <scope>NUCLEOTIDE SEQUENCE [LARGE SCALE GENOMIC DNA]</scope>
    <source>
        <strain evidence="9 10">LMG 6000</strain>
    </source>
</reference>
<evidence type="ECO:0000256" key="1">
    <source>
        <dbReference type="ARBA" id="ARBA00003293"/>
    </source>
</evidence>
<organism evidence="9 10">
    <name type="scientific">Achromobacter insolitus</name>
    <dbReference type="NCBI Taxonomy" id="217204"/>
    <lineage>
        <taxon>Bacteria</taxon>
        <taxon>Pseudomonadati</taxon>
        <taxon>Pseudomonadota</taxon>
        <taxon>Betaproteobacteria</taxon>
        <taxon>Burkholderiales</taxon>
        <taxon>Alcaligenaceae</taxon>
        <taxon>Achromobacter</taxon>
    </lineage>
</organism>
<dbReference type="RefSeq" id="WP_082391680.1">
    <property type="nucleotide sequence ID" value="NZ_CADILH010000007.1"/>
</dbReference>
<evidence type="ECO:0000256" key="4">
    <source>
        <dbReference type="ARBA" id="ARBA00022722"/>
    </source>
</evidence>
<feature type="coiled-coil region" evidence="7">
    <location>
        <begin position="116"/>
        <end position="143"/>
    </location>
</feature>
<dbReference type="Pfam" id="PF05840">
    <property type="entry name" value="Phage_GPA"/>
    <property type="match status" value="1"/>
</dbReference>
<evidence type="ECO:0000256" key="3">
    <source>
        <dbReference type="ARBA" id="ARBA00022705"/>
    </source>
</evidence>
<dbReference type="GO" id="GO:0006260">
    <property type="term" value="P:DNA replication"/>
    <property type="evidence" value="ECO:0007669"/>
    <property type="project" value="UniProtKB-KW"/>
</dbReference>
<feature type="domain" description="Replication gene A protein-like" evidence="8">
    <location>
        <begin position="143"/>
        <end position="369"/>
    </location>
</feature>
<keyword evidence="4" id="KW-0540">Nuclease</keyword>
<evidence type="ECO:0000259" key="8">
    <source>
        <dbReference type="Pfam" id="PF05840"/>
    </source>
</evidence>
<keyword evidence="3" id="KW-0235">DNA replication</keyword>
<dbReference type="GO" id="GO:0004519">
    <property type="term" value="F:endonuclease activity"/>
    <property type="evidence" value="ECO:0007669"/>
    <property type="project" value="UniProtKB-KW"/>
</dbReference>
<proteinExistence type="inferred from homology"/>
<evidence type="ECO:0000256" key="2">
    <source>
        <dbReference type="ARBA" id="ARBA00009260"/>
    </source>
</evidence>
<dbReference type="Proteomes" id="UP000494183">
    <property type="component" value="Unassembled WGS sequence"/>
</dbReference>
<evidence type="ECO:0000256" key="7">
    <source>
        <dbReference type="SAM" id="Coils"/>
    </source>
</evidence>
<keyword evidence="6" id="KW-0378">Hydrolase</keyword>
<evidence type="ECO:0000256" key="6">
    <source>
        <dbReference type="ARBA" id="ARBA00022801"/>
    </source>
</evidence>
<gene>
    <name evidence="9" type="ORF">LMG6000_04291</name>
</gene>
<evidence type="ECO:0000256" key="5">
    <source>
        <dbReference type="ARBA" id="ARBA00022759"/>
    </source>
</evidence>
<keyword evidence="10" id="KW-1185">Reference proteome</keyword>
<name>A0A6S7F9G8_9BURK</name>
<comment type="function">
    <text evidence="1">Possible endonuclease which induces a single-strand cut and initiates DNA replication.</text>
</comment>